<keyword evidence="10" id="KW-1185">Reference proteome</keyword>
<dbReference type="FunFam" id="3.40.50.300:FF:000016">
    <property type="entry name" value="Oligopeptide ABC transporter ATP-binding component"/>
    <property type="match status" value="1"/>
</dbReference>
<dbReference type="RefSeq" id="WP_207226217.1">
    <property type="nucleotide sequence ID" value="NZ_SHLC01000001.1"/>
</dbReference>
<keyword evidence="4" id="KW-1003">Cell membrane</keyword>
<gene>
    <name evidence="9" type="ORF">EV379_1692</name>
</gene>
<dbReference type="GO" id="GO:0005886">
    <property type="term" value="C:plasma membrane"/>
    <property type="evidence" value="ECO:0007669"/>
    <property type="project" value="UniProtKB-SubCell"/>
</dbReference>
<dbReference type="CDD" id="cd03257">
    <property type="entry name" value="ABC_NikE_OppD_transporters"/>
    <property type="match status" value="1"/>
</dbReference>
<accession>A0A4Q8ALC3</accession>
<evidence type="ECO:0000256" key="6">
    <source>
        <dbReference type="ARBA" id="ARBA00022840"/>
    </source>
</evidence>
<dbReference type="SUPFAM" id="SSF52540">
    <property type="entry name" value="P-loop containing nucleoside triphosphate hydrolases"/>
    <property type="match status" value="1"/>
</dbReference>
<evidence type="ECO:0000256" key="3">
    <source>
        <dbReference type="ARBA" id="ARBA00022448"/>
    </source>
</evidence>
<evidence type="ECO:0000256" key="7">
    <source>
        <dbReference type="ARBA" id="ARBA00023136"/>
    </source>
</evidence>
<evidence type="ECO:0000313" key="10">
    <source>
        <dbReference type="Proteomes" id="UP000291483"/>
    </source>
</evidence>
<sequence>MDQEMSRTVLSVNELQVQLTVGGRTLNPVDGVSFHVAAGESLGIVGESGSGKSLSLRAVLGLLPPGGESRGPIRFAFQRETIIGDPERVRGHGVAMIFQEPMTALNPTMRVGDLIAEAVRVHSGMSRRAARARVLELMASTGIPDPARRARMWPHELSGGLRQRVIIAAALASEPELLLCDEPTTALDVTIQDQILGLLQRLRAERGMAMVFVSHDLAVVAEVCDRIAVMYAGRIVETGPVDEVLRAPRHPYTAALLASAPSFHGGSAALATIPGSPPDPRQFPSGCRFAPRCAFARDDCRIAPYELDGNARHATACIHPEVLAEASA</sequence>
<keyword evidence="7" id="KW-0472">Membrane</keyword>
<evidence type="ECO:0000256" key="2">
    <source>
        <dbReference type="ARBA" id="ARBA00005417"/>
    </source>
</evidence>
<dbReference type="InterPro" id="IPR003593">
    <property type="entry name" value="AAA+_ATPase"/>
</dbReference>
<proteinExistence type="inferred from homology"/>
<reference evidence="9 10" key="1">
    <citation type="submission" date="2019-02" db="EMBL/GenBank/DDBJ databases">
        <title>Sequencing the genomes of 1000 actinobacteria strains.</title>
        <authorList>
            <person name="Klenk H.-P."/>
        </authorList>
    </citation>
    <scope>NUCLEOTIDE SEQUENCE [LARGE SCALE GENOMIC DNA]</scope>
    <source>
        <strain evidence="9 10">DSM 18319</strain>
    </source>
</reference>
<dbReference type="PROSITE" id="PS50893">
    <property type="entry name" value="ABC_TRANSPORTER_2"/>
    <property type="match status" value="1"/>
</dbReference>
<name>A0A4Q8ALC3_9MICO</name>
<dbReference type="Gene3D" id="3.40.50.300">
    <property type="entry name" value="P-loop containing nucleotide triphosphate hydrolases"/>
    <property type="match status" value="1"/>
</dbReference>
<dbReference type="AlphaFoldDB" id="A0A4Q8ALC3"/>
<evidence type="ECO:0000259" key="8">
    <source>
        <dbReference type="PROSITE" id="PS50893"/>
    </source>
</evidence>
<dbReference type="GO" id="GO:0015833">
    <property type="term" value="P:peptide transport"/>
    <property type="evidence" value="ECO:0007669"/>
    <property type="project" value="InterPro"/>
</dbReference>
<protein>
    <submittedName>
        <fullName evidence="9">Peptide/nickel transport system ATP-binding protein</fullName>
    </submittedName>
</protein>
<dbReference type="PANTHER" id="PTHR43297:SF2">
    <property type="entry name" value="DIPEPTIDE TRANSPORT ATP-BINDING PROTEIN DPPD"/>
    <property type="match status" value="1"/>
</dbReference>
<dbReference type="EMBL" id="SHLC01000001">
    <property type="protein sequence ID" value="RZU65360.1"/>
    <property type="molecule type" value="Genomic_DNA"/>
</dbReference>
<dbReference type="Pfam" id="PF08352">
    <property type="entry name" value="oligo_HPY"/>
    <property type="match status" value="1"/>
</dbReference>
<dbReference type="InterPro" id="IPR013563">
    <property type="entry name" value="Oligopep_ABC_C"/>
</dbReference>
<organism evidence="9 10">
    <name type="scientific">Microterricola gilva</name>
    <dbReference type="NCBI Taxonomy" id="393267"/>
    <lineage>
        <taxon>Bacteria</taxon>
        <taxon>Bacillati</taxon>
        <taxon>Actinomycetota</taxon>
        <taxon>Actinomycetes</taxon>
        <taxon>Micrococcales</taxon>
        <taxon>Microbacteriaceae</taxon>
        <taxon>Microterricola</taxon>
    </lineage>
</organism>
<feature type="domain" description="ABC transporter" evidence="8">
    <location>
        <begin position="12"/>
        <end position="257"/>
    </location>
</feature>
<keyword evidence="5" id="KW-0547">Nucleotide-binding</keyword>
<dbReference type="Proteomes" id="UP000291483">
    <property type="component" value="Unassembled WGS sequence"/>
</dbReference>
<keyword evidence="3" id="KW-0813">Transport</keyword>
<comment type="similarity">
    <text evidence="2">Belongs to the ABC transporter superfamily.</text>
</comment>
<comment type="caution">
    <text evidence="9">The sequence shown here is derived from an EMBL/GenBank/DDBJ whole genome shotgun (WGS) entry which is preliminary data.</text>
</comment>
<dbReference type="GO" id="GO:0005524">
    <property type="term" value="F:ATP binding"/>
    <property type="evidence" value="ECO:0007669"/>
    <property type="project" value="UniProtKB-KW"/>
</dbReference>
<dbReference type="GO" id="GO:0016887">
    <property type="term" value="F:ATP hydrolysis activity"/>
    <property type="evidence" value="ECO:0007669"/>
    <property type="project" value="InterPro"/>
</dbReference>
<dbReference type="InterPro" id="IPR050388">
    <property type="entry name" value="ABC_Ni/Peptide_Import"/>
</dbReference>
<comment type="subcellular location">
    <subcellularLocation>
        <location evidence="1">Cell membrane</location>
        <topology evidence="1">Peripheral membrane protein</topology>
    </subcellularLocation>
</comment>
<dbReference type="InterPro" id="IPR027417">
    <property type="entry name" value="P-loop_NTPase"/>
</dbReference>
<evidence type="ECO:0000256" key="4">
    <source>
        <dbReference type="ARBA" id="ARBA00022475"/>
    </source>
</evidence>
<dbReference type="SMART" id="SM00382">
    <property type="entry name" value="AAA"/>
    <property type="match status" value="1"/>
</dbReference>
<dbReference type="Pfam" id="PF00005">
    <property type="entry name" value="ABC_tran"/>
    <property type="match status" value="1"/>
</dbReference>
<keyword evidence="6 9" id="KW-0067">ATP-binding</keyword>
<evidence type="ECO:0000256" key="1">
    <source>
        <dbReference type="ARBA" id="ARBA00004202"/>
    </source>
</evidence>
<evidence type="ECO:0000256" key="5">
    <source>
        <dbReference type="ARBA" id="ARBA00022741"/>
    </source>
</evidence>
<dbReference type="NCBIfam" id="TIGR01727">
    <property type="entry name" value="oligo_HPY"/>
    <property type="match status" value="1"/>
</dbReference>
<dbReference type="PANTHER" id="PTHR43297">
    <property type="entry name" value="OLIGOPEPTIDE TRANSPORT ATP-BINDING PROTEIN APPD"/>
    <property type="match status" value="1"/>
</dbReference>
<evidence type="ECO:0000313" key="9">
    <source>
        <dbReference type="EMBL" id="RZU65360.1"/>
    </source>
</evidence>
<dbReference type="InterPro" id="IPR003439">
    <property type="entry name" value="ABC_transporter-like_ATP-bd"/>
</dbReference>